<comment type="caution">
    <text evidence="2">The sequence shown here is derived from an EMBL/GenBank/DDBJ whole genome shotgun (WGS) entry which is preliminary data.</text>
</comment>
<proteinExistence type="predicted"/>
<organism evidence="2 3">
    <name type="scientific">Neoarthrinium moseri</name>
    <dbReference type="NCBI Taxonomy" id="1658444"/>
    <lineage>
        <taxon>Eukaryota</taxon>
        <taxon>Fungi</taxon>
        <taxon>Dikarya</taxon>
        <taxon>Ascomycota</taxon>
        <taxon>Pezizomycotina</taxon>
        <taxon>Sordariomycetes</taxon>
        <taxon>Xylariomycetidae</taxon>
        <taxon>Amphisphaeriales</taxon>
        <taxon>Apiosporaceae</taxon>
        <taxon>Neoarthrinium</taxon>
    </lineage>
</organism>
<dbReference type="EMBL" id="JAFIMR010000080">
    <property type="protein sequence ID" value="KAI1849003.1"/>
    <property type="molecule type" value="Genomic_DNA"/>
</dbReference>
<protein>
    <submittedName>
        <fullName evidence="2">Uncharacterized protein</fullName>
    </submittedName>
</protein>
<evidence type="ECO:0000256" key="1">
    <source>
        <dbReference type="SAM" id="MobiDB-lite"/>
    </source>
</evidence>
<feature type="region of interest" description="Disordered" evidence="1">
    <location>
        <begin position="369"/>
        <end position="389"/>
    </location>
</feature>
<evidence type="ECO:0000313" key="2">
    <source>
        <dbReference type="EMBL" id="KAI1849003.1"/>
    </source>
</evidence>
<evidence type="ECO:0000313" key="3">
    <source>
        <dbReference type="Proteomes" id="UP000829685"/>
    </source>
</evidence>
<keyword evidence="3" id="KW-1185">Reference proteome</keyword>
<sequence length="476" mass="52622">MSDIWLLTVPKSRLDKCRPDLDQAEDLDHAQIYVYTLLPSDEHWEVVTFKVSQGSLLGKTVTICETSSFPCCAHTPESDISKGPGSKFFKNFDSGTWFNAGHTRHPPESVQSTSCKEREKDAVQSLKARLKAILPAAQEKHQLVASSPATSAIHTLEAGFGLLKIHSDPVHYDIKQTLTSIQAKYASTSDLKALANGFAGIAKACKISAQESRWRMKHLEKCTLILDDQRGTNSTYISSGYDRTASRIGGAGLLVMAAAAVKGFSFGELRDVNCSQLADEVYRGILCEDVQVARDIRLFNPALFLSKFLQEKYEAICLALGLGNLSDLPQDGSGIFCDMTLKDVMKAKPNGYVEEPSITKPYWTIKGTGNKGLSDKQPARSMKKRKQPMEETMQHFKRARQSQSVEDKQCWPGVTQQDKQVTSQMEQGSTAFEYSQTLDELLNSIDIASPRGMMNMFGFDDVMFGLPPFRETGGLG</sequence>
<dbReference type="Proteomes" id="UP000829685">
    <property type="component" value="Unassembled WGS sequence"/>
</dbReference>
<dbReference type="AlphaFoldDB" id="A0A9P9W8H3"/>
<name>A0A9P9W8H3_9PEZI</name>
<gene>
    <name evidence="2" type="ORF">JX265_013700</name>
</gene>
<reference evidence="2" key="1">
    <citation type="submission" date="2021-03" db="EMBL/GenBank/DDBJ databases">
        <title>Revisited historic fungal species revealed as producer of novel bioactive compounds through whole genome sequencing and comparative genomics.</title>
        <authorList>
            <person name="Vignolle G.A."/>
            <person name="Hochenegger N."/>
            <person name="Mach R.L."/>
            <person name="Mach-Aigner A.R."/>
            <person name="Javad Rahimi M."/>
            <person name="Salim K.A."/>
            <person name="Chan C.M."/>
            <person name="Lim L.B.L."/>
            <person name="Cai F."/>
            <person name="Druzhinina I.S."/>
            <person name="U'Ren J.M."/>
            <person name="Derntl C."/>
        </authorList>
    </citation>
    <scope>NUCLEOTIDE SEQUENCE</scope>
    <source>
        <strain evidence="2">TUCIM 5799</strain>
    </source>
</reference>
<accession>A0A9P9W8H3</accession>